<dbReference type="Pfam" id="PF01479">
    <property type="entry name" value="S4"/>
    <property type="match status" value="1"/>
</dbReference>
<dbReference type="Gene3D" id="3.40.50.150">
    <property type="entry name" value="Vaccinia Virus protein VP39"/>
    <property type="match status" value="1"/>
</dbReference>
<dbReference type="GO" id="GO:0008168">
    <property type="term" value="F:methyltransferase activity"/>
    <property type="evidence" value="ECO:0007669"/>
    <property type="project" value="UniProtKB-KW"/>
</dbReference>
<dbReference type="PROSITE" id="PS50889">
    <property type="entry name" value="S4"/>
    <property type="match status" value="1"/>
</dbReference>
<sequence length="298" mass="32339">MRRCGRCARRSADAGSKCDMSNRKVRLDVLLHRRGLFPSREAARRAIMAGLVRRDGTVVDKPGLQVQEEEVFEVEQPEHPYVSRGGLKLERALRSFGVSLAHEVVLDVGASTGGFTDCVLRHGARLVYAVDVGYGQLAWSLRQDPRVVVMERTNFRHVDPAVFQPRPSTAVMDVSFISIRLLFPKLLEILGTGGRVISLIKPQFEAGRESVGKGGIVRDPAVHRRVLAEVLGAAGELGMQCVGLDYSPITGGDGNIEFLACWRITGQPAPDAVSDRVPEVVTAAWAALRSGPPGSPKA</sequence>
<dbReference type="GO" id="GO:0003723">
    <property type="term" value="F:RNA binding"/>
    <property type="evidence" value="ECO:0007669"/>
    <property type="project" value="UniProtKB-KW"/>
</dbReference>
<dbReference type="InterPro" id="IPR029063">
    <property type="entry name" value="SAM-dependent_MTases_sf"/>
</dbReference>
<dbReference type="PANTHER" id="PTHR32319:SF0">
    <property type="entry name" value="BACTERIAL HEMOLYSIN-LIKE PROTEIN"/>
    <property type="match status" value="1"/>
</dbReference>
<dbReference type="STRING" id="392015.SAMN05421543_112108"/>
<dbReference type="InterPro" id="IPR047048">
    <property type="entry name" value="TlyA"/>
</dbReference>
<keyword evidence="5" id="KW-0808">Transferase</keyword>
<name>A0A1I7JY85_9BACL</name>
<gene>
    <name evidence="5" type="ORF">SAMN05421543_112108</name>
</gene>
<protein>
    <submittedName>
        <fullName evidence="5">23S rRNA (Cytidine1920-2'-O)/16S rRNA (Cytidine1409-2'-O)-methyltransferase</fullName>
    </submittedName>
</protein>
<evidence type="ECO:0000313" key="6">
    <source>
        <dbReference type="Proteomes" id="UP000183508"/>
    </source>
</evidence>
<dbReference type="Pfam" id="PF01728">
    <property type="entry name" value="FtsJ"/>
    <property type="match status" value="1"/>
</dbReference>
<dbReference type="GO" id="GO:0032259">
    <property type="term" value="P:methylation"/>
    <property type="evidence" value="ECO:0007669"/>
    <property type="project" value="UniProtKB-KW"/>
</dbReference>
<evidence type="ECO:0000313" key="5">
    <source>
        <dbReference type="EMBL" id="SFU90117.1"/>
    </source>
</evidence>
<reference evidence="6" key="1">
    <citation type="submission" date="2016-10" db="EMBL/GenBank/DDBJ databases">
        <authorList>
            <person name="Varghese N."/>
        </authorList>
    </citation>
    <scope>NUCLEOTIDE SEQUENCE [LARGE SCALE GENOMIC DNA]</scope>
    <source>
        <strain evidence="6">DSM 17980</strain>
    </source>
</reference>
<dbReference type="SMART" id="SM00363">
    <property type="entry name" value="S4"/>
    <property type="match status" value="1"/>
</dbReference>
<comment type="similarity">
    <text evidence="2">Belongs to the TlyA family.</text>
</comment>
<dbReference type="SUPFAM" id="SSF53335">
    <property type="entry name" value="S-adenosyl-L-methionine-dependent methyltransferases"/>
    <property type="match status" value="1"/>
</dbReference>
<dbReference type="SUPFAM" id="SSF55174">
    <property type="entry name" value="Alpha-L RNA-binding motif"/>
    <property type="match status" value="1"/>
</dbReference>
<keyword evidence="1 3" id="KW-0694">RNA-binding</keyword>
<dbReference type="Proteomes" id="UP000183508">
    <property type="component" value="Unassembled WGS sequence"/>
</dbReference>
<dbReference type="eggNOG" id="COG1189">
    <property type="taxonomic scope" value="Bacteria"/>
</dbReference>
<keyword evidence="5" id="KW-0489">Methyltransferase</keyword>
<evidence type="ECO:0000256" key="2">
    <source>
        <dbReference type="ARBA" id="ARBA00029460"/>
    </source>
</evidence>
<keyword evidence="6" id="KW-1185">Reference proteome</keyword>
<evidence type="ECO:0000256" key="1">
    <source>
        <dbReference type="ARBA" id="ARBA00022884"/>
    </source>
</evidence>
<evidence type="ECO:0000256" key="3">
    <source>
        <dbReference type="PROSITE-ProRule" id="PRU00182"/>
    </source>
</evidence>
<evidence type="ECO:0000259" key="4">
    <source>
        <dbReference type="SMART" id="SM00363"/>
    </source>
</evidence>
<proteinExistence type="inferred from homology"/>
<dbReference type="InterPro" id="IPR036986">
    <property type="entry name" value="S4_RNA-bd_sf"/>
</dbReference>
<dbReference type="InterPro" id="IPR004538">
    <property type="entry name" value="Hemolysin_A/TlyA"/>
</dbReference>
<dbReference type="Gene3D" id="3.10.290.10">
    <property type="entry name" value="RNA-binding S4 domain"/>
    <property type="match status" value="1"/>
</dbReference>
<dbReference type="NCBIfam" id="TIGR00478">
    <property type="entry name" value="tly"/>
    <property type="match status" value="1"/>
</dbReference>
<dbReference type="InterPro" id="IPR002877">
    <property type="entry name" value="RNA_MeTrfase_FtsJ_dom"/>
</dbReference>
<dbReference type="PANTHER" id="PTHR32319">
    <property type="entry name" value="BACTERIAL HEMOLYSIN-LIKE PROTEIN"/>
    <property type="match status" value="1"/>
</dbReference>
<accession>A0A1I7JY85</accession>
<feature type="domain" description="RNA-binding S4" evidence="4">
    <location>
        <begin position="25"/>
        <end position="90"/>
    </location>
</feature>
<dbReference type="EMBL" id="FPBV01000012">
    <property type="protein sequence ID" value="SFU90117.1"/>
    <property type="molecule type" value="Genomic_DNA"/>
</dbReference>
<organism evidence="5 6">
    <name type="scientific">Alicyclobacillus macrosporangiidus</name>
    <dbReference type="NCBI Taxonomy" id="392015"/>
    <lineage>
        <taxon>Bacteria</taxon>
        <taxon>Bacillati</taxon>
        <taxon>Bacillota</taxon>
        <taxon>Bacilli</taxon>
        <taxon>Bacillales</taxon>
        <taxon>Alicyclobacillaceae</taxon>
        <taxon>Alicyclobacillus</taxon>
    </lineage>
</organism>
<dbReference type="AlphaFoldDB" id="A0A1I7JY85"/>
<dbReference type="PIRSF" id="PIRSF005578">
    <property type="entry name" value="TlyA"/>
    <property type="match status" value="1"/>
</dbReference>
<dbReference type="CDD" id="cd02440">
    <property type="entry name" value="AdoMet_MTases"/>
    <property type="match status" value="1"/>
</dbReference>
<dbReference type="InterPro" id="IPR002942">
    <property type="entry name" value="S4_RNA-bd"/>
</dbReference>
<dbReference type="CDD" id="cd00165">
    <property type="entry name" value="S4"/>
    <property type="match status" value="1"/>
</dbReference>